<dbReference type="OrthoDB" id="8670884at2"/>
<dbReference type="EMBL" id="VIGB01000003">
    <property type="protein sequence ID" value="TQF02793.1"/>
    <property type="molecule type" value="Genomic_DNA"/>
</dbReference>
<reference evidence="1 2" key="1">
    <citation type="submission" date="2019-06" db="EMBL/GenBank/DDBJ databases">
        <title>Description of Kitasatospora acidophila sp. nov. isolated from pine grove soil, and reclassification of Streptomyces novaecaesareae to Kitasatospora novaeceasareae comb. nov.</title>
        <authorList>
            <person name="Kim M.J."/>
        </authorList>
    </citation>
    <scope>NUCLEOTIDE SEQUENCE [LARGE SCALE GENOMIC DNA]</scope>
    <source>
        <strain evidence="1 2">MMS16-CNU292</strain>
    </source>
</reference>
<gene>
    <name evidence="1" type="ORF">E6W39_11655</name>
</gene>
<organism evidence="1 2">
    <name type="scientific">Kitasatospora acidiphila</name>
    <dbReference type="NCBI Taxonomy" id="2567942"/>
    <lineage>
        <taxon>Bacteria</taxon>
        <taxon>Bacillati</taxon>
        <taxon>Actinomycetota</taxon>
        <taxon>Actinomycetes</taxon>
        <taxon>Kitasatosporales</taxon>
        <taxon>Streptomycetaceae</taxon>
        <taxon>Kitasatospora</taxon>
    </lineage>
</organism>
<dbReference type="Proteomes" id="UP000319103">
    <property type="component" value="Unassembled WGS sequence"/>
</dbReference>
<dbReference type="AlphaFoldDB" id="A0A540W1B5"/>
<evidence type="ECO:0000313" key="2">
    <source>
        <dbReference type="Proteomes" id="UP000319103"/>
    </source>
</evidence>
<proteinExistence type="predicted"/>
<sequence length="201" mass="20652">MTVLTLLDTYDAGRRPVALATSARASARSVEHKHPGYDVGAVGPGGGRQPGMLAVVLGYRYASSAVPVVQAGGPAGEGAVPLDFRPVAVPGGRAPHLWFTRAGARMSTLDLYEDTSVLLSGPEDGAWHAAGERVGQRLGVPLSCLRVGHGAEHDLAPEPGADGEGLHGVAADGAVLVRPDGFVAWRSGTAVPEPAPLWRTC</sequence>
<evidence type="ECO:0000313" key="1">
    <source>
        <dbReference type="EMBL" id="TQF02793.1"/>
    </source>
</evidence>
<dbReference type="Gene3D" id="3.40.30.120">
    <property type="match status" value="1"/>
</dbReference>
<comment type="caution">
    <text evidence="1">The sequence shown here is derived from an EMBL/GenBank/DDBJ whole genome shotgun (WGS) entry which is preliminary data.</text>
</comment>
<name>A0A540W1B5_9ACTN</name>
<protein>
    <recommendedName>
        <fullName evidence="3">Monooxygenase</fullName>
    </recommendedName>
</protein>
<accession>A0A540W1B5</accession>
<dbReference type="Pfam" id="PF21274">
    <property type="entry name" value="Rng_hyd_C"/>
    <property type="match status" value="1"/>
</dbReference>
<keyword evidence="2" id="KW-1185">Reference proteome</keyword>
<dbReference type="RefSeq" id="WP_141633483.1">
    <property type="nucleotide sequence ID" value="NZ_VIGB01000003.1"/>
</dbReference>
<evidence type="ECO:0008006" key="3">
    <source>
        <dbReference type="Google" id="ProtNLM"/>
    </source>
</evidence>